<keyword evidence="1" id="KW-0378">Hydrolase</keyword>
<dbReference type="EMBL" id="LXVX01000021">
    <property type="protein sequence ID" value="OAN54789.1"/>
    <property type="molecule type" value="Genomic_DNA"/>
</dbReference>
<sequence>MLRMLSEAHGNVVLADDLPAKPVGVMKPGMVEIGAATHDRASRRSPTIRTTEALSRLTAVTATKIRRLAVVAPLGLACLCSGWPASSQVVIGPGDRPETGLQGQTTIEDVVSGRSKLPYHAGVRLVGRTDIWNRGGNLQLSWVDQCAYVSTFKQAGPITANSRSALFLREPAGVAVIDVRDPRAPKPVRLLRDRGSIDAVETMHAIAAPGRKVLVAGAYSGGIAGRGEEDAAWLSIYDASNCLNPKLQSEFKWPANIHMVTISPNGRRVYGTEVVPGLGSGKGGLHVLDISDMKRPRYLGRFGVTRPNGLTAGFTPHEVSISHDERRIYAAVLASETGDVPVGASILASDGDVPVENGSVYILDNSDIVDGRSQPKMRLVGEAKQGGFHSVVPASINGVPHLVGAAELGACPGTWPRIINIADEKNPKIVGEFKLQMNIKENCDAIRFTPRKEDPYASFIPIPDITARLGAVGSHFNDVDDARNTRLGLFPFFAGGVRIVDLRDPTKPVEVGYYKPGANPDTPLSGNGLNWTGLNDQVTDGCMSHVRYVPESGHIWFACVTTGFHVVELNPDLRARLGFPTVK</sequence>
<feature type="binding site" evidence="3">
    <location>
        <position position="201"/>
    </location>
    <ligand>
        <name>Mn(2+)</name>
        <dbReference type="ChEBI" id="CHEBI:29035"/>
        <label>1</label>
    </ligand>
</feature>
<dbReference type="BRENDA" id="3.1.8.1">
    <property type="organism ID" value="16555"/>
</dbReference>
<reference evidence="1" key="1">
    <citation type="journal article" date="2014" name="Appl. Environ. Microbiol.">
        <title>Haloalkylphosphorus Hydrolases Purified from Sphingomonas sp. Strain TDK1 and Sphingobium sp. Strain TCM1.</title>
        <authorList>
            <person name="Abe K."/>
            <person name="Yoshida S."/>
            <person name="Suzuki Y."/>
            <person name="Mori J."/>
            <person name="Doi Y."/>
            <person name="Takahashi S."/>
            <person name="Kera Y."/>
        </authorList>
    </citation>
    <scope>NUCLEOTIDE SEQUENCE</scope>
    <source>
        <strain evidence="1">TCM1</strain>
    </source>
</reference>
<dbReference type="GO" id="GO:0046872">
    <property type="term" value="F:metal ion binding"/>
    <property type="evidence" value="ECO:0007669"/>
    <property type="project" value="UniProtKB-KW"/>
</dbReference>
<name>A0A077JBW9_9SPHN</name>
<dbReference type="OrthoDB" id="8375at2"/>
<dbReference type="Gene3D" id="2.130.10.10">
    <property type="entry name" value="YVTN repeat-like/Quinoprotein amine dehydrogenase"/>
    <property type="match status" value="1"/>
</dbReference>
<organism evidence="1">
    <name type="scientific">Sphingobium sp. TCM1</name>
    <dbReference type="NCBI Taxonomy" id="453246"/>
    <lineage>
        <taxon>Bacteria</taxon>
        <taxon>Pseudomonadati</taxon>
        <taxon>Pseudomonadota</taxon>
        <taxon>Alphaproteobacteria</taxon>
        <taxon>Sphingomonadales</taxon>
        <taxon>Sphingomonadaceae</taxon>
        <taxon>Sphingobium</taxon>
    </lineage>
</organism>
<dbReference type="SMR" id="A0A077JBW9"/>
<evidence type="ECO:0000313" key="2">
    <source>
        <dbReference type="EMBL" id="OAN54789.1"/>
    </source>
</evidence>
<dbReference type="RefSeq" id="WP_066861370.1">
    <property type="nucleotide sequence ID" value="NZ_LXVX01000021.1"/>
</dbReference>
<feature type="binding site" evidence="3">
    <location>
        <position position="475"/>
    </location>
    <ligand>
        <name>Mn(2+)</name>
        <dbReference type="ChEBI" id="CHEBI:29035"/>
        <label>2</label>
    </ligand>
</feature>
<evidence type="ECO:0000313" key="1">
    <source>
        <dbReference type="EMBL" id="BAP16425.1"/>
    </source>
</evidence>
<reference evidence="3 4" key="2">
    <citation type="journal article" date="2016" name="Biochemistry">
        <title>Structure of a Novel Phosphotriesterase from Sphingobium sp. TCM1: A Familiar Binuclear Metal Center Embedded in a Seven-Bladed beta-Propeller Protein Fold.</title>
        <authorList>
            <person name="Mabanglo M.F."/>
            <person name="Xiang D.F."/>
            <person name="Bigley A.N."/>
            <person name="Raushel F.M."/>
        </authorList>
    </citation>
    <scope>X-RAY CRYSTALLOGRAPHY (1.76 ANGSTROMS) IN COMPLEX WITH MN(2+)</scope>
    <scope>DISULFIDE BONDS</scope>
</reference>
<gene>
    <name evidence="1" type="primary">had</name>
    <name evidence="2" type="ORF">A7Q26_23485</name>
</gene>
<feature type="binding site" evidence="3">
    <location>
        <position position="317"/>
    </location>
    <ligand>
        <name>Mn(2+)</name>
        <dbReference type="ChEBI" id="CHEBI:29035"/>
        <label>1</label>
    </ligand>
</feature>
<dbReference type="PDBsum" id="5HRM"/>
<proteinExistence type="evidence at protein level"/>
<dbReference type="PDB" id="5HRM">
    <property type="method" value="X-ray"/>
    <property type="resolution" value="2.05 A"/>
    <property type="chains" value="A/B/C/D=88-583"/>
</dbReference>
<dbReference type="PDB" id="5IOJ">
    <property type="method" value="X-ray"/>
    <property type="resolution" value="1.76 A"/>
    <property type="chains" value="A/B=1-583"/>
</dbReference>
<dbReference type="InterPro" id="IPR015943">
    <property type="entry name" value="WD40/YVTN_repeat-like_dom_sf"/>
</dbReference>
<evidence type="ECO:0007829" key="4">
    <source>
        <dbReference type="PDB" id="5IOJ"/>
    </source>
</evidence>
<protein>
    <submittedName>
        <fullName evidence="1">Haloalkylphosphorus hydrolase</fullName>
    </submittedName>
</protein>
<keyword evidence="3" id="KW-0479">Metal-binding</keyword>
<feature type="binding site" evidence="3">
    <location>
        <position position="201"/>
    </location>
    <ligand>
        <name>Mn(2+)</name>
        <dbReference type="ChEBI" id="CHEBI:29035"/>
        <label>2</label>
    </ligand>
</feature>
<dbReference type="AlphaFoldDB" id="A0A077JBW9"/>
<dbReference type="STRING" id="453246.A7Q26_23485"/>
<feature type="binding site" evidence="3">
    <location>
        <position position="407"/>
    </location>
    <ligand>
        <name>Mn(2+)</name>
        <dbReference type="ChEBI" id="CHEBI:29035"/>
        <label>2</label>
    </ligand>
</feature>
<feature type="disulfide bond" evidence="3 4">
    <location>
        <begin position="146"/>
        <end position="242"/>
    </location>
</feature>
<feature type="binding site" evidence="3">
    <location>
        <position position="258"/>
    </location>
    <ligand>
        <name>Mn(2+)</name>
        <dbReference type="ChEBI" id="CHEBI:29035"/>
        <label>1</label>
    </ligand>
</feature>
<reference evidence="2" key="3">
    <citation type="submission" date="2016-05" db="EMBL/GenBank/DDBJ databases">
        <title>Draft Genome Sequences of Sphingobium sp. strain TCM1 and Sphingomonas sp. strain TDK1, Haloalkyl Organophosphorus Flame Retardant-Degrading Bacteria.</title>
        <authorList>
            <person name="Takahashi S."/>
        </authorList>
    </citation>
    <scope>NUCLEOTIDE SEQUENCE [LARGE SCALE GENOMIC DNA]</scope>
    <source>
        <strain evidence="2">TCM1</strain>
    </source>
</reference>
<dbReference type="EMBL" id="AB897516">
    <property type="protein sequence ID" value="BAP16425.1"/>
    <property type="molecule type" value="Genomic_DNA"/>
</dbReference>
<keyword evidence="3 4" id="KW-0002">3D-structure</keyword>
<feature type="binding site" evidence="3">
    <location>
        <position position="389"/>
    </location>
    <ligand>
        <name>Mn(2+)</name>
        <dbReference type="ChEBI" id="CHEBI:29035"/>
        <label>2</label>
    </ligand>
</feature>
<dbReference type="GO" id="GO:0016787">
    <property type="term" value="F:hydrolase activity"/>
    <property type="evidence" value="ECO:0007669"/>
    <property type="project" value="UniProtKB-KW"/>
</dbReference>
<feature type="disulfide bond" evidence="3 4">
    <location>
        <begin position="411"/>
        <end position="443"/>
    </location>
</feature>
<accession>A0A077JBW9</accession>
<dbReference type="PDBsum" id="5IOJ"/>
<evidence type="ECO:0007829" key="3">
    <source>
        <dbReference type="PDB" id="5HRM"/>
    </source>
</evidence>
<feature type="disulfide bond" evidence="3 4">
    <location>
        <begin position="542"/>
        <end position="559"/>
    </location>
</feature>
<dbReference type="SUPFAM" id="SSF75011">
    <property type="entry name" value="3-carboxy-cis,cis-mucoante lactonizing enzyme"/>
    <property type="match status" value="1"/>
</dbReference>